<dbReference type="GO" id="GO:0005634">
    <property type="term" value="C:nucleus"/>
    <property type="evidence" value="ECO:0007669"/>
    <property type="project" value="UniProtKB-SubCell"/>
</dbReference>
<evidence type="ECO:0000256" key="4">
    <source>
        <dbReference type="ARBA" id="ARBA00022723"/>
    </source>
</evidence>
<feature type="domain" description="N-acetyltransferase ESCO acetyl-transferase" evidence="12">
    <location>
        <begin position="203"/>
        <end position="265"/>
    </location>
</feature>
<dbReference type="AlphaFoldDB" id="A0A915MHY6"/>
<dbReference type="GO" id="GO:0000785">
    <property type="term" value="C:chromatin"/>
    <property type="evidence" value="ECO:0007669"/>
    <property type="project" value="TreeGrafter"/>
</dbReference>
<evidence type="ECO:0000256" key="1">
    <source>
        <dbReference type="ARBA" id="ARBA00004123"/>
    </source>
</evidence>
<dbReference type="GO" id="GO:0061733">
    <property type="term" value="F:protein-lysine-acetyltransferase activity"/>
    <property type="evidence" value="ECO:0007669"/>
    <property type="project" value="TreeGrafter"/>
</dbReference>
<evidence type="ECO:0000256" key="10">
    <source>
        <dbReference type="SAM" id="MobiDB-lite"/>
    </source>
</evidence>
<evidence type="ECO:0000256" key="7">
    <source>
        <dbReference type="ARBA" id="ARBA00023242"/>
    </source>
</evidence>
<sequence>MQQSSLNLYFSSPRASTISANALNENKLRRAKSTPRGNRKVSSMLKSIENGKQTILDCGMVYSLETPSDVKQHERFHNRFTETANFRVSQTQIEQWKSVLQHENVESPLPGILFGVRSTSTATLKRKLETIITVGLLINFVNTEIGYAPDLPVWDAHGKRKGFVFVSTSKPPYVGGLLLVDPVTEVILMPEGKRFKSPKIGLFLGVDRIWVHSHLRRKGLATWLLDAARRLLSPKDGDLLRRSRVAFGDPNELCVKLAINYVEENKDKNSPNTTPPRQHNRYIAYSHT</sequence>
<keyword evidence="8" id="KW-0131">Cell cycle</keyword>
<dbReference type="SUPFAM" id="SSF55729">
    <property type="entry name" value="Acyl-CoA N-acyltransferases (Nat)"/>
    <property type="match status" value="1"/>
</dbReference>
<keyword evidence="13" id="KW-1185">Reference proteome</keyword>
<dbReference type="PANTHER" id="PTHR45884:SF2">
    <property type="entry name" value="N-ACETYLTRANSFERASE ECO"/>
    <property type="match status" value="1"/>
</dbReference>
<evidence type="ECO:0000256" key="2">
    <source>
        <dbReference type="ARBA" id="ARBA00005816"/>
    </source>
</evidence>
<evidence type="ECO:0000256" key="8">
    <source>
        <dbReference type="ARBA" id="ARBA00023306"/>
    </source>
</evidence>
<dbReference type="InterPro" id="IPR028005">
    <property type="entry name" value="AcTrfase_ESCO_Znf_dom"/>
</dbReference>
<reference evidence="14" key="1">
    <citation type="submission" date="2022-11" db="UniProtKB">
        <authorList>
            <consortium name="WormBaseParasite"/>
        </authorList>
    </citation>
    <scope>IDENTIFICATION</scope>
</reference>
<evidence type="ECO:0000313" key="13">
    <source>
        <dbReference type="Proteomes" id="UP000887561"/>
    </source>
</evidence>
<evidence type="ECO:0000259" key="12">
    <source>
        <dbReference type="Pfam" id="PF13880"/>
    </source>
</evidence>
<dbReference type="GO" id="GO:0008270">
    <property type="term" value="F:zinc ion binding"/>
    <property type="evidence" value="ECO:0007669"/>
    <property type="project" value="UniProtKB-KW"/>
</dbReference>
<name>A0A915MHY6_MELJA</name>
<dbReference type="PANTHER" id="PTHR45884">
    <property type="entry name" value="N-ACETYLTRANSFERASE ECO"/>
    <property type="match status" value="1"/>
</dbReference>
<evidence type="ECO:0000256" key="6">
    <source>
        <dbReference type="ARBA" id="ARBA00022833"/>
    </source>
</evidence>
<keyword evidence="3" id="KW-0808">Transferase</keyword>
<dbReference type="InterPro" id="IPR016181">
    <property type="entry name" value="Acyl_CoA_acyltransferase"/>
</dbReference>
<evidence type="ECO:0000259" key="11">
    <source>
        <dbReference type="Pfam" id="PF13878"/>
    </source>
</evidence>
<protein>
    <submittedName>
        <fullName evidence="14">N-acetyltransferase domain-containing protein</fullName>
    </submittedName>
</protein>
<organism evidence="13 14">
    <name type="scientific">Meloidogyne javanica</name>
    <name type="common">Root-knot nematode worm</name>
    <dbReference type="NCBI Taxonomy" id="6303"/>
    <lineage>
        <taxon>Eukaryota</taxon>
        <taxon>Metazoa</taxon>
        <taxon>Ecdysozoa</taxon>
        <taxon>Nematoda</taxon>
        <taxon>Chromadorea</taxon>
        <taxon>Rhabditida</taxon>
        <taxon>Tylenchina</taxon>
        <taxon>Tylenchomorpha</taxon>
        <taxon>Tylenchoidea</taxon>
        <taxon>Meloidogynidae</taxon>
        <taxon>Meloidogyninae</taxon>
        <taxon>Meloidogyne</taxon>
        <taxon>Meloidogyne incognita group</taxon>
    </lineage>
</organism>
<evidence type="ECO:0000256" key="9">
    <source>
        <dbReference type="ARBA" id="ARBA00023315"/>
    </source>
</evidence>
<keyword evidence="4" id="KW-0479">Metal-binding</keyword>
<dbReference type="WBParaSite" id="scaffold364_cov240.g930">
    <property type="protein sequence ID" value="scaffold364_cov240.g930"/>
    <property type="gene ID" value="scaffold364_cov240.g930"/>
</dbReference>
<keyword evidence="5" id="KW-0863">Zinc-finger</keyword>
<feature type="domain" description="N-acetyltransferase ESCO zinc-finger" evidence="11">
    <location>
        <begin position="57"/>
        <end position="79"/>
    </location>
</feature>
<dbReference type="Pfam" id="PF13880">
    <property type="entry name" value="Acetyltransf_13"/>
    <property type="match status" value="1"/>
</dbReference>
<dbReference type="GO" id="GO:0007064">
    <property type="term" value="P:mitotic sister chromatid cohesion"/>
    <property type="evidence" value="ECO:0007669"/>
    <property type="project" value="TreeGrafter"/>
</dbReference>
<accession>A0A915MHY6</accession>
<dbReference type="InterPro" id="IPR028009">
    <property type="entry name" value="ESCO_Acetyltransf_dom"/>
</dbReference>
<feature type="region of interest" description="Disordered" evidence="10">
    <location>
        <begin position="266"/>
        <end position="288"/>
    </location>
</feature>
<dbReference type="Pfam" id="PF13878">
    <property type="entry name" value="zf-C2H2_3"/>
    <property type="match status" value="1"/>
</dbReference>
<keyword evidence="6" id="KW-0862">Zinc</keyword>
<evidence type="ECO:0000313" key="14">
    <source>
        <dbReference type="WBParaSite" id="scaffold364_cov240.g930"/>
    </source>
</evidence>
<proteinExistence type="inferred from homology"/>
<keyword evidence="7" id="KW-0539">Nucleus</keyword>
<comment type="similarity">
    <text evidence="2">Belongs to the acetyltransferase family. ECO subfamily.</text>
</comment>
<keyword evidence="9" id="KW-0012">Acyltransferase</keyword>
<evidence type="ECO:0000256" key="5">
    <source>
        <dbReference type="ARBA" id="ARBA00022771"/>
    </source>
</evidence>
<evidence type="ECO:0000256" key="3">
    <source>
        <dbReference type="ARBA" id="ARBA00022679"/>
    </source>
</evidence>
<dbReference type="Proteomes" id="UP000887561">
    <property type="component" value="Unplaced"/>
</dbReference>
<comment type="subcellular location">
    <subcellularLocation>
        <location evidence="1">Nucleus</location>
    </subcellularLocation>
</comment>